<name>A0A2G2XMB9_CAPBA</name>
<comment type="caution">
    <text evidence="2">The sequence shown here is derived from an EMBL/GenBank/DDBJ whole genome shotgun (WGS) entry which is preliminary data.</text>
</comment>
<feature type="compositionally biased region" description="Basic and acidic residues" evidence="1">
    <location>
        <begin position="108"/>
        <end position="125"/>
    </location>
</feature>
<keyword evidence="3" id="KW-1185">Reference proteome</keyword>
<dbReference type="AlphaFoldDB" id="A0A2G2XMB9"/>
<dbReference type="Proteomes" id="UP000224567">
    <property type="component" value="Unassembled WGS sequence"/>
</dbReference>
<accession>A0A2G2XMB9</accession>
<dbReference type="OrthoDB" id="1303978at2759"/>
<gene>
    <name evidence="2" type="ORF">CQW23_00995</name>
</gene>
<proteinExistence type="predicted"/>
<reference evidence="3" key="2">
    <citation type="journal article" date="2017" name="J. Anim. Genet.">
        <title>Multiple reference genome sequences of hot pepper reveal the massive evolution of plant disease resistance genes by retroduplication.</title>
        <authorList>
            <person name="Kim S."/>
            <person name="Park J."/>
            <person name="Yeom S.-I."/>
            <person name="Kim Y.-M."/>
            <person name="Seo E."/>
            <person name="Kim K.-T."/>
            <person name="Kim M.-S."/>
            <person name="Lee J.M."/>
            <person name="Cheong K."/>
            <person name="Shin H.-S."/>
            <person name="Kim S.-B."/>
            <person name="Han K."/>
            <person name="Lee J."/>
            <person name="Park M."/>
            <person name="Lee H.-A."/>
            <person name="Lee H.-Y."/>
            <person name="Lee Y."/>
            <person name="Oh S."/>
            <person name="Lee J.H."/>
            <person name="Choi E."/>
            <person name="Choi E."/>
            <person name="Lee S.E."/>
            <person name="Jeon J."/>
            <person name="Kim H."/>
            <person name="Choi G."/>
            <person name="Song H."/>
            <person name="Lee J."/>
            <person name="Lee S.-C."/>
            <person name="Kwon J.-K."/>
            <person name="Lee H.-Y."/>
            <person name="Koo N."/>
            <person name="Hong Y."/>
            <person name="Kim R.W."/>
            <person name="Kang W.-H."/>
            <person name="Huh J.H."/>
            <person name="Kang B.-C."/>
            <person name="Yang T.-J."/>
            <person name="Lee Y.-H."/>
            <person name="Bennetzen J.L."/>
            <person name="Choi D."/>
        </authorList>
    </citation>
    <scope>NUCLEOTIDE SEQUENCE [LARGE SCALE GENOMIC DNA]</scope>
    <source>
        <strain evidence="3">cv. PBC81</strain>
    </source>
</reference>
<evidence type="ECO:0000313" key="2">
    <source>
        <dbReference type="EMBL" id="PHT58632.1"/>
    </source>
</evidence>
<evidence type="ECO:0000313" key="3">
    <source>
        <dbReference type="Proteomes" id="UP000224567"/>
    </source>
</evidence>
<organism evidence="2 3">
    <name type="scientific">Capsicum baccatum</name>
    <name type="common">Peruvian pepper</name>
    <dbReference type="NCBI Taxonomy" id="33114"/>
    <lineage>
        <taxon>Eukaryota</taxon>
        <taxon>Viridiplantae</taxon>
        <taxon>Streptophyta</taxon>
        <taxon>Embryophyta</taxon>
        <taxon>Tracheophyta</taxon>
        <taxon>Spermatophyta</taxon>
        <taxon>Magnoliopsida</taxon>
        <taxon>eudicotyledons</taxon>
        <taxon>Gunneridae</taxon>
        <taxon>Pentapetalae</taxon>
        <taxon>asterids</taxon>
        <taxon>lamiids</taxon>
        <taxon>Solanales</taxon>
        <taxon>Solanaceae</taxon>
        <taxon>Solanoideae</taxon>
        <taxon>Capsiceae</taxon>
        <taxon>Capsicum</taxon>
    </lineage>
</organism>
<reference evidence="2 3" key="1">
    <citation type="journal article" date="2017" name="Genome Biol.">
        <title>New reference genome sequences of hot pepper reveal the massive evolution of plant disease-resistance genes by retroduplication.</title>
        <authorList>
            <person name="Kim S."/>
            <person name="Park J."/>
            <person name="Yeom S.I."/>
            <person name="Kim Y.M."/>
            <person name="Seo E."/>
            <person name="Kim K.T."/>
            <person name="Kim M.S."/>
            <person name="Lee J.M."/>
            <person name="Cheong K."/>
            <person name="Shin H.S."/>
            <person name="Kim S.B."/>
            <person name="Han K."/>
            <person name="Lee J."/>
            <person name="Park M."/>
            <person name="Lee H.A."/>
            <person name="Lee H.Y."/>
            <person name="Lee Y."/>
            <person name="Oh S."/>
            <person name="Lee J.H."/>
            <person name="Choi E."/>
            <person name="Choi E."/>
            <person name="Lee S.E."/>
            <person name="Jeon J."/>
            <person name="Kim H."/>
            <person name="Choi G."/>
            <person name="Song H."/>
            <person name="Lee J."/>
            <person name="Lee S.C."/>
            <person name="Kwon J.K."/>
            <person name="Lee H.Y."/>
            <person name="Koo N."/>
            <person name="Hong Y."/>
            <person name="Kim R.W."/>
            <person name="Kang W.H."/>
            <person name="Huh J.H."/>
            <person name="Kang B.C."/>
            <person name="Yang T.J."/>
            <person name="Lee Y.H."/>
            <person name="Bennetzen J.L."/>
            <person name="Choi D."/>
        </authorList>
    </citation>
    <scope>NUCLEOTIDE SEQUENCE [LARGE SCALE GENOMIC DNA]</scope>
    <source>
        <strain evidence="3">cv. PBC81</strain>
    </source>
</reference>
<sequence>MEKSHYISDFVLLLQARGHIRSYQIAQSLENDNNQSEEVKQIVAQFASISLESITAASLKTCLTFDSKYTPLNEYEQPSPVQVRRRSAAPMERARRGGGRGGLQRNKVHVEHNLVYEENSSDHEV</sequence>
<protein>
    <submittedName>
        <fullName evidence="2">Uncharacterized protein</fullName>
    </submittedName>
</protein>
<feature type="region of interest" description="Disordered" evidence="1">
    <location>
        <begin position="76"/>
        <end position="125"/>
    </location>
</feature>
<dbReference type="EMBL" id="MLFT02000001">
    <property type="protein sequence ID" value="PHT58632.1"/>
    <property type="molecule type" value="Genomic_DNA"/>
</dbReference>
<evidence type="ECO:0000256" key="1">
    <source>
        <dbReference type="SAM" id="MobiDB-lite"/>
    </source>
</evidence>